<dbReference type="PATRIC" id="fig|162209.4.peg.1865"/>
<proteinExistence type="predicted"/>
<dbReference type="OrthoDB" id="680204at2"/>
<reference evidence="1 2" key="2">
    <citation type="journal article" date="2016" name="Genome Announc.">
        <title>Complete Genome Sequences of Two Interactive Moderate Thermophiles, Paenibacillus napthalenovorans 32O-Y and Paenibacillus sp. 32O-W.</title>
        <authorList>
            <person name="Butler R.R.III."/>
            <person name="Wang J."/>
            <person name="Stark B.C."/>
            <person name="Pombert J.F."/>
        </authorList>
    </citation>
    <scope>NUCLEOTIDE SEQUENCE [LARGE SCALE GENOMIC DNA]</scope>
    <source>
        <strain evidence="1 2">32O-Y</strain>
    </source>
</reference>
<gene>
    <name evidence="1" type="ORF">IJ22_17610</name>
</gene>
<dbReference type="AlphaFoldDB" id="A0A0U2VRL5"/>
<dbReference type="Proteomes" id="UP000061660">
    <property type="component" value="Chromosome"/>
</dbReference>
<dbReference type="STRING" id="162209.IJ22_17610"/>
<evidence type="ECO:0000313" key="2">
    <source>
        <dbReference type="Proteomes" id="UP000061660"/>
    </source>
</evidence>
<evidence type="ECO:0000313" key="1">
    <source>
        <dbReference type="EMBL" id="ALS22135.1"/>
    </source>
</evidence>
<accession>A0A0U2VRL5</accession>
<keyword evidence="2" id="KW-1185">Reference proteome</keyword>
<dbReference type="EMBL" id="CP013652">
    <property type="protein sequence ID" value="ALS22135.1"/>
    <property type="molecule type" value="Genomic_DNA"/>
</dbReference>
<protein>
    <submittedName>
        <fullName evidence="1">Uncharacterized protein</fullName>
    </submittedName>
</protein>
<reference evidence="2" key="1">
    <citation type="submission" date="2015-12" db="EMBL/GenBank/DDBJ databases">
        <title>Complete genome sequences of two moderately thermophilic Paenibacillus species.</title>
        <authorList>
            <person name="Butler R.III."/>
            <person name="Wang J."/>
            <person name="Stark B.C."/>
            <person name="Pombert J.-F."/>
        </authorList>
    </citation>
    <scope>NUCLEOTIDE SEQUENCE [LARGE SCALE GENOMIC DNA]</scope>
    <source>
        <strain evidence="2">32O-Y</strain>
    </source>
</reference>
<sequence>MCKHGETKIVKLNRPRETSGRTEVPVDECIADEIQWLNDMGVWTLGCCCGHGTGEKTILIHYSSIKLTQQLGYVAEYYDHQDTWNIKR</sequence>
<organism evidence="1 2">
    <name type="scientific">Paenibacillus naphthalenovorans</name>
    <dbReference type="NCBI Taxonomy" id="162209"/>
    <lineage>
        <taxon>Bacteria</taxon>
        <taxon>Bacillati</taxon>
        <taxon>Bacillota</taxon>
        <taxon>Bacilli</taxon>
        <taxon>Bacillales</taxon>
        <taxon>Paenibacillaceae</taxon>
        <taxon>Paenibacillus</taxon>
    </lineage>
</organism>
<dbReference type="RefSeq" id="WP_062408456.1">
    <property type="nucleotide sequence ID" value="NZ_CP013652.1"/>
</dbReference>
<dbReference type="KEGG" id="pnp:IJ22_17610"/>
<name>A0A0U2VRL5_9BACL</name>